<dbReference type="InterPro" id="IPR050189">
    <property type="entry name" value="MFS_Efflux_Transporters"/>
</dbReference>
<comment type="caution">
    <text evidence="11">The sequence shown here is derived from an EMBL/GenBank/DDBJ whole genome shotgun (WGS) entry which is preliminary data.</text>
</comment>
<dbReference type="Gene3D" id="1.20.1720.10">
    <property type="entry name" value="Multidrug resistance protein D"/>
    <property type="match status" value="1"/>
</dbReference>
<keyword evidence="4" id="KW-1003">Cell membrane</keyword>
<dbReference type="Pfam" id="PF07690">
    <property type="entry name" value="MFS_1"/>
    <property type="match status" value="1"/>
</dbReference>
<feature type="region of interest" description="Disordered" evidence="8">
    <location>
        <begin position="1"/>
        <end position="24"/>
    </location>
</feature>
<accession>A0ABW2G4N8</accession>
<proteinExistence type="inferred from homology"/>
<feature type="transmembrane region" description="Helical" evidence="9">
    <location>
        <begin position="270"/>
        <end position="291"/>
    </location>
</feature>
<dbReference type="PROSITE" id="PS50850">
    <property type="entry name" value="MFS"/>
    <property type="match status" value="1"/>
</dbReference>
<evidence type="ECO:0000313" key="12">
    <source>
        <dbReference type="Proteomes" id="UP001596435"/>
    </source>
</evidence>
<dbReference type="PANTHER" id="PTHR43124">
    <property type="entry name" value="PURINE EFFLUX PUMP PBUE"/>
    <property type="match status" value="1"/>
</dbReference>
<gene>
    <name evidence="11" type="ORF">ACFQMG_21725</name>
</gene>
<evidence type="ECO:0000256" key="6">
    <source>
        <dbReference type="ARBA" id="ARBA00022989"/>
    </source>
</evidence>
<dbReference type="PANTHER" id="PTHR43124:SF3">
    <property type="entry name" value="CHLORAMPHENICOL EFFLUX PUMP RV0191"/>
    <property type="match status" value="1"/>
</dbReference>
<feature type="transmembrane region" description="Helical" evidence="9">
    <location>
        <begin position="63"/>
        <end position="83"/>
    </location>
</feature>
<feature type="transmembrane region" description="Helical" evidence="9">
    <location>
        <begin position="182"/>
        <end position="202"/>
    </location>
</feature>
<dbReference type="SUPFAM" id="SSF103473">
    <property type="entry name" value="MFS general substrate transporter"/>
    <property type="match status" value="1"/>
</dbReference>
<keyword evidence="3" id="KW-0813">Transport</keyword>
<feature type="domain" description="Major facilitator superfamily (MFS) profile" evidence="10">
    <location>
        <begin position="28"/>
        <end position="414"/>
    </location>
</feature>
<comment type="similarity">
    <text evidence="2">Belongs to the major facilitator superfamily. Bcr/CmlA family.</text>
</comment>
<organism evidence="11 12">
    <name type="scientific">Kitasatospora paranensis</name>
    <dbReference type="NCBI Taxonomy" id="258053"/>
    <lineage>
        <taxon>Bacteria</taxon>
        <taxon>Bacillati</taxon>
        <taxon>Actinomycetota</taxon>
        <taxon>Actinomycetes</taxon>
        <taxon>Kitasatosporales</taxon>
        <taxon>Streptomycetaceae</taxon>
        <taxon>Kitasatospora</taxon>
    </lineage>
</organism>
<reference evidence="12" key="1">
    <citation type="journal article" date="2019" name="Int. J. Syst. Evol. Microbiol.">
        <title>The Global Catalogue of Microorganisms (GCM) 10K type strain sequencing project: providing services to taxonomists for standard genome sequencing and annotation.</title>
        <authorList>
            <consortium name="The Broad Institute Genomics Platform"/>
            <consortium name="The Broad Institute Genome Sequencing Center for Infectious Disease"/>
            <person name="Wu L."/>
            <person name="Ma J."/>
        </authorList>
    </citation>
    <scope>NUCLEOTIDE SEQUENCE [LARGE SCALE GENOMIC DNA]</scope>
    <source>
        <strain evidence="12">CGMCC 1.12859</strain>
    </source>
</reference>
<comment type="subcellular location">
    <subcellularLocation>
        <location evidence="1">Cell membrane</location>
        <topology evidence="1">Multi-pass membrane protein</topology>
    </subcellularLocation>
</comment>
<dbReference type="Proteomes" id="UP001596435">
    <property type="component" value="Unassembled WGS sequence"/>
</dbReference>
<keyword evidence="5 9" id="KW-0812">Transmembrane</keyword>
<dbReference type="NCBIfam" id="TIGR00710">
    <property type="entry name" value="efflux_Bcr_CflA"/>
    <property type="match status" value="1"/>
</dbReference>
<evidence type="ECO:0000313" key="11">
    <source>
        <dbReference type="EMBL" id="MFC7182168.1"/>
    </source>
</evidence>
<dbReference type="InterPro" id="IPR011701">
    <property type="entry name" value="MFS"/>
</dbReference>
<evidence type="ECO:0000256" key="5">
    <source>
        <dbReference type="ARBA" id="ARBA00022692"/>
    </source>
</evidence>
<dbReference type="EMBL" id="JBHTAJ010000042">
    <property type="protein sequence ID" value="MFC7182168.1"/>
    <property type="molecule type" value="Genomic_DNA"/>
</dbReference>
<protein>
    <submittedName>
        <fullName evidence="11">Multidrug effflux MFS transporter</fullName>
    </submittedName>
</protein>
<dbReference type="InterPro" id="IPR036259">
    <property type="entry name" value="MFS_trans_sf"/>
</dbReference>
<evidence type="ECO:0000256" key="8">
    <source>
        <dbReference type="SAM" id="MobiDB-lite"/>
    </source>
</evidence>
<evidence type="ECO:0000256" key="7">
    <source>
        <dbReference type="ARBA" id="ARBA00023136"/>
    </source>
</evidence>
<feature type="transmembrane region" description="Helical" evidence="9">
    <location>
        <begin position="95"/>
        <end position="117"/>
    </location>
</feature>
<feature type="transmembrane region" description="Helical" evidence="9">
    <location>
        <begin position="152"/>
        <end position="176"/>
    </location>
</feature>
<feature type="transmembrane region" description="Helical" evidence="9">
    <location>
        <begin position="298"/>
        <end position="317"/>
    </location>
</feature>
<evidence type="ECO:0000256" key="3">
    <source>
        <dbReference type="ARBA" id="ARBA00022448"/>
    </source>
</evidence>
<evidence type="ECO:0000256" key="1">
    <source>
        <dbReference type="ARBA" id="ARBA00004651"/>
    </source>
</evidence>
<dbReference type="CDD" id="cd17320">
    <property type="entry name" value="MFS_MdfA_MDR_like"/>
    <property type="match status" value="1"/>
</dbReference>
<dbReference type="RefSeq" id="WP_345708044.1">
    <property type="nucleotide sequence ID" value="NZ_BAABKV010000001.1"/>
</dbReference>
<dbReference type="InterPro" id="IPR004812">
    <property type="entry name" value="Efflux_drug-R_Bcr/CmlA"/>
</dbReference>
<feature type="transmembrane region" description="Helical" evidence="9">
    <location>
        <begin position="389"/>
        <end position="409"/>
    </location>
</feature>
<dbReference type="InterPro" id="IPR020846">
    <property type="entry name" value="MFS_dom"/>
</dbReference>
<keyword evidence="7 9" id="KW-0472">Membrane</keyword>
<evidence type="ECO:0000256" key="4">
    <source>
        <dbReference type="ARBA" id="ARBA00022475"/>
    </source>
</evidence>
<evidence type="ECO:0000256" key="2">
    <source>
        <dbReference type="ARBA" id="ARBA00006236"/>
    </source>
</evidence>
<evidence type="ECO:0000259" key="10">
    <source>
        <dbReference type="PROSITE" id="PS50850"/>
    </source>
</evidence>
<feature type="transmembrane region" description="Helical" evidence="9">
    <location>
        <begin position="123"/>
        <end position="140"/>
    </location>
</feature>
<feature type="transmembrane region" description="Helical" evidence="9">
    <location>
        <begin position="363"/>
        <end position="383"/>
    </location>
</feature>
<name>A0ABW2G4N8_9ACTN</name>
<evidence type="ECO:0000256" key="9">
    <source>
        <dbReference type="SAM" id="Phobius"/>
    </source>
</evidence>
<sequence>MAGPTVDADGERTSARGAAGGAGPGRAAVVVLGGLVALGPLTTDLYLPALPALTADLHSTAPAVQLTLTASLLGMAFGQLLFGPASDRHGRRRPLLAGMGLYTLATAVCVLAPSVSVLVAGRFLQGMAGAAGLVIARAVARDRYEGVAMIRFMASLALVSGLAPIVAPVLGAQLLHVTTWRGSFVVLAVTGGLLALAAALGVQESLPPERRHAGGLSTTLRAVGGLLRDRRFVGFTVTTTFSFGALFGYVSGSSTVLQEVYHVSPQAYSLLFAVNSVALMASTQLNGRVLVTRVRPDALMVTGLCGAVLAGAVLTLATGVWDLGLAAVCPAMCLLMTSMGMVGPNSSARALSRAPHAAGSASALLGVSTFVCGAVVAPLSSVAGHPSGLALGLVVLVCALLSLTTFLVLCRPWRPAAVAAARAGAGAGA</sequence>
<feature type="transmembrane region" description="Helical" evidence="9">
    <location>
        <begin position="323"/>
        <end position="342"/>
    </location>
</feature>
<keyword evidence="12" id="KW-1185">Reference proteome</keyword>
<feature type="transmembrane region" description="Helical" evidence="9">
    <location>
        <begin position="232"/>
        <end position="250"/>
    </location>
</feature>
<keyword evidence="6 9" id="KW-1133">Transmembrane helix</keyword>